<dbReference type="Proteomes" id="UP000886520">
    <property type="component" value="Chromosome 12"/>
</dbReference>
<comment type="caution">
    <text evidence="1">The sequence shown here is derived from an EMBL/GenBank/DDBJ whole genome shotgun (WGS) entry which is preliminary data.</text>
</comment>
<evidence type="ECO:0000313" key="2">
    <source>
        <dbReference type="Proteomes" id="UP000886520"/>
    </source>
</evidence>
<reference evidence="1" key="1">
    <citation type="submission" date="2021-01" db="EMBL/GenBank/DDBJ databases">
        <title>Adiantum capillus-veneris genome.</title>
        <authorList>
            <person name="Fang Y."/>
            <person name="Liao Q."/>
        </authorList>
    </citation>
    <scope>NUCLEOTIDE SEQUENCE</scope>
    <source>
        <strain evidence="1">H3</strain>
        <tissue evidence="1">Leaf</tissue>
    </source>
</reference>
<dbReference type="AlphaFoldDB" id="A0A9D4UQX6"/>
<evidence type="ECO:0000313" key="1">
    <source>
        <dbReference type="EMBL" id="KAI5072336.1"/>
    </source>
</evidence>
<gene>
    <name evidence="1" type="ORF">GOP47_0012442</name>
</gene>
<accession>A0A9D4UQX6</accession>
<keyword evidence="2" id="KW-1185">Reference proteome</keyword>
<name>A0A9D4UQX6_ADICA</name>
<protein>
    <submittedName>
        <fullName evidence="1">Uncharacterized protein</fullName>
    </submittedName>
</protein>
<sequence>MLLAILAFLHEFLHNFLIQRVFKMLKNPWALVVKVGLGMFGDCQILFWRELSHATVILSSDIFLDAV</sequence>
<dbReference type="EMBL" id="JABFUD020000012">
    <property type="protein sequence ID" value="KAI5072336.1"/>
    <property type="molecule type" value="Genomic_DNA"/>
</dbReference>
<organism evidence="1 2">
    <name type="scientific">Adiantum capillus-veneris</name>
    <name type="common">Maidenhair fern</name>
    <dbReference type="NCBI Taxonomy" id="13818"/>
    <lineage>
        <taxon>Eukaryota</taxon>
        <taxon>Viridiplantae</taxon>
        <taxon>Streptophyta</taxon>
        <taxon>Embryophyta</taxon>
        <taxon>Tracheophyta</taxon>
        <taxon>Polypodiopsida</taxon>
        <taxon>Polypodiidae</taxon>
        <taxon>Polypodiales</taxon>
        <taxon>Pteridineae</taxon>
        <taxon>Pteridaceae</taxon>
        <taxon>Vittarioideae</taxon>
        <taxon>Adiantum</taxon>
    </lineage>
</organism>
<proteinExistence type="predicted"/>